<name>A0A2P7EGV3_9SYNE</name>
<reference evidence="2" key="1">
    <citation type="submission" date="2018-03" db="EMBL/GenBank/DDBJ databases">
        <title>Ecological and genomic features of two cosmopolitan and abundant freshwater picocyanobacteria.</title>
        <authorList>
            <person name="Cabello-Yeves P.J."/>
            <person name="Picazo A."/>
            <person name="Camacho A."/>
            <person name="Callieri C."/>
            <person name="Rosselli R."/>
            <person name="Roda-Garcia J."/>
            <person name="Coutinho F.H."/>
            <person name="Rodriguez-Valera F."/>
        </authorList>
    </citation>
    <scope>NUCLEOTIDE SEQUENCE [LARGE SCALE GENOMIC DNA]</scope>
    <source>
        <strain evidence="2">Tous</strain>
    </source>
</reference>
<gene>
    <name evidence="1" type="ORF">C7K08_02860</name>
</gene>
<sequence length="121" mass="13640">MQREGPGWRLAIDKQRQGYQALIASDDWALELTSAEFEQFRNMCAKIVGQYKDCLDHLMAEENLELCLEEGAFWLELRGDCNGWALRFVLSSALGERGAEGSWQRSTAAAFCEALALAEVY</sequence>
<proteinExistence type="predicted"/>
<dbReference type="STRING" id="1910958.BTM30_04150"/>
<dbReference type="InterPro" id="IPR014947">
    <property type="entry name" value="DUF1818"/>
</dbReference>
<evidence type="ECO:0000313" key="1">
    <source>
        <dbReference type="EMBL" id="PSI02444.1"/>
    </source>
</evidence>
<dbReference type="AlphaFoldDB" id="A0A2P7EGV3"/>
<protein>
    <submittedName>
        <fullName evidence="1">DUF1818 domain-containing protein</fullName>
    </submittedName>
</protein>
<dbReference type="Proteomes" id="UP000240206">
    <property type="component" value="Unassembled WGS sequence"/>
</dbReference>
<dbReference type="RefSeq" id="WP_106499145.1">
    <property type="nucleotide sequence ID" value="NZ_PXVC01000006.1"/>
</dbReference>
<dbReference type="GO" id="GO:0006355">
    <property type="term" value="P:regulation of DNA-templated transcription"/>
    <property type="evidence" value="ECO:0007669"/>
    <property type="project" value="InterPro"/>
</dbReference>
<dbReference type="Gene3D" id="2.30.31.10">
    <property type="entry name" value="Transcriptional Coactivator Pc4, Chain A"/>
    <property type="match status" value="1"/>
</dbReference>
<dbReference type="GO" id="GO:0003677">
    <property type="term" value="F:DNA binding"/>
    <property type="evidence" value="ECO:0007669"/>
    <property type="project" value="InterPro"/>
</dbReference>
<keyword evidence="2" id="KW-1185">Reference proteome</keyword>
<evidence type="ECO:0000313" key="2">
    <source>
        <dbReference type="Proteomes" id="UP000240206"/>
    </source>
</evidence>
<comment type="caution">
    <text evidence="1">The sequence shown here is derived from an EMBL/GenBank/DDBJ whole genome shotgun (WGS) entry which is preliminary data.</text>
</comment>
<dbReference type="InterPro" id="IPR009044">
    <property type="entry name" value="ssDNA-bd_transcriptional_reg"/>
</dbReference>
<accession>A0A2P7EGV3</accession>
<organism evidence="1 2">
    <name type="scientific">Synechococcus lacustris str. Tous</name>
    <dbReference type="NCBI Taxonomy" id="1910958"/>
    <lineage>
        <taxon>Bacteria</taxon>
        <taxon>Bacillati</taxon>
        <taxon>Cyanobacteriota</taxon>
        <taxon>Cyanophyceae</taxon>
        <taxon>Synechococcales</taxon>
        <taxon>Synechococcaceae</taxon>
        <taxon>Synechococcus</taxon>
    </lineage>
</organism>
<dbReference type="SUPFAM" id="SSF54447">
    <property type="entry name" value="ssDNA-binding transcriptional regulator domain"/>
    <property type="match status" value="1"/>
</dbReference>
<dbReference type="EMBL" id="PXVC01000006">
    <property type="protein sequence ID" value="PSI02444.1"/>
    <property type="molecule type" value="Genomic_DNA"/>
</dbReference>
<dbReference type="Pfam" id="PF08848">
    <property type="entry name" value="DUF1818"/>
    <property type="match status" value="1"/>
</dbReference>